<keyword evidence="3" id="KW-1185">Reference proteome</keyword>
<dbReference type="SUPFAM" id="SSF53927">
    <property type="entry name" value="Cytidine deaminase-like"/>
    <property type="match status" value="1"/>
</dbReference>
<dbReference type="EMBL" id="BAAAXF010000022">
    <property type="protein sequence ID" value="GAA3496224.1"/>
    <property type="molecule type" value="Genomic_DNA"/>
</dbReference>
<evidence type="ECO:0008006" key="4">
    <source>
        <dbReference type="Google" id="ProtNLM"/>
    </source>
</evidence>
<reference evidence="3" key="1">
    <citation type="journal article" date="2019" name="Int. J. Syst. Evol. Microbiol.">
        <title>The Global Catalogue of Microorganisms (GCM) 10K type strain sequencing project: providing services to taxonomists for standard genome sequencing and annotation.</title>
        <authorList>
            <consortium name="The Broad Institute Genomics Platform"/>
            <consortium name="The Broad Institute Genome Sequencing Center for Infectious Disease"/>
            <person name="Wu L."/>
            <person name="Ma J."/>
        </authorList>
    </citation>
    <scope>NUCLEOTIDE SEQUENCE [LARGE SCALE GENOMIC DNA]</scope>
    <source>
        <strain evidence="3">JCM 4816</strain>
    </source>
</reference>
<organism evidence="2 3">
    <name type="scientific">Streptomyces prasinosporus</name>
    <dbReference type="NCBI Taxonomy" id="68256"/>
    <lineage>
        <taxon>Bacteria</taxon>
        <taxon>Bacillati</taxon>
        <taxon>Actinomycetota</taxon>
        <taxon>Actinomycetes</taxon>
        <taxon>Kitasatosporales</taxon>
        <taxon>Streptomycetaceae</taxon>
        <taxon>Streptomyces</taxon>
        <taxon>Streptomyces albogriseolus group</taxon>
    </lineage>
</organism>
<proteinExistence type="predicted"/>
<feature type="region of interest" description="Disordered" evidence="1">
    <location>
        <begin position="1"/>
        <end position="57"/>
    </location>
</feature>
<comment type="caution">
    <text evidence="2">The sequence shown here is derived from an EMBL/GenBank/DDBJ whole genome shotgun (WGS) entry which is preliminary data.</text>
</comment>
<feature type="compositionally biased region" description="Basic and acidic residues" evidence="1">
    <location>
        <begin position="21"/>
        <end position="33"/>
    </location>
</feature>
<sequence>MRQYGPQEREGRPAGAHRLRQVPEDGGGHRVEDTPPGAHGVERELARRGANGRDVHDRVPEHIKAEVGGAHSKCGEAEALSDAMKAGVDPRGGTMAAVNVRAEGNPVHGTPKAPCPSCAHVLDQLGVRAVM</sequence>
<dbReference type="InterPro" id="IPR025968">
    <property type="entry name" value="YwqJ_deaminase"/>
</dbReference>
<evidence type="ECO:0000313" key="2">
    <source>
        <dbReference type="EMBL" id="GAA3496224.1"/>
    </source>
</evidence>
<name>A0ABP6TN54_9ACTN</name>
<feature type="compositionally biased region" description="Basic and acidic residues" evidence="1">
    <location>
        <begin position="40"/>
        <end position="57"/>
    </location>
</feature>
<dbReference type="InterPro" id="IPR016193">
    <property type="entry name" value="Cytidine_deaminase-like"/>
</dbReference>
<dbReference type="Proteomes" id="UP001501455">
    <property type="component" value="Unassembled WGS sequence"/>
</dbReference>
<evidence type="ECO:0000313" key="3">
    <source>
        <dbReference type="Proteomes" id="UP001501455"/>
    </source>
</evidence>
<dbReference type="Pfam" id="PF14431">
    <property type="entry name" value="YwqJ-deaminase"/>
    <property type="match status" value="1"/>
</dbReference>
<evidence type="ECO:0000256" key="1">
    <source>
        <dbReference type="SAM" id="MobiDB-lite"/>
    </source>
</evidence>
<accession>A0ABP6TN54</accession>
<gene>
    <name evidence="2" type="ORF">GCM10019016_033250</name>
</gene>
<dbReference type="RefSeq" id="WP_425588014.1">
    <property type="nucleotide sequence ID" value="NZ_BAAAXF010000022.1"/>
</dbReference>
<protein>
    <recommendedName>
        <fullName evidence="4">YwqJ-like deaminase</fullName>
    </recommendedName>
</protein>